<dbReference type="GO" id="GO:0032259">
    <property type="term" value="P:methylation"/>
    <property type="evidence" value="ECO:0007669"/>
    <property type="project" value="UniProtKB-KW"/>
</dbReference>
<evidence type="ECO:0000313" key="2">
    <source>
        <dbReference type="EMBL" id="EKE29184.1"/>
    </source>
</evidence>
<keyword evidence="2" id="KW-0808">Transferase</keyword>
<evidence type="ECO:0000259" key="1">
    <source>
        <dbReference type="Pfam" id="PF06983"/>
    </source>
</evidence>
<dbReference type="EMBL" id="AMFJ01000210">
    <property type="protein sequence ID" value="EKE29184.1"/>
    <property type="molecule type" value="Genomic_DNA"/>
</dbReference>
<reference evidence="2" key="1">
    <citation type="journal article" date="2012" name="Science">
        <title>Fermentation, hydrogen, and sulfur metabolism in multiple uncultivated bacterial phyla.</title>
        <authorList>
            <person name="Wrighton K.C."/>
            <person name="Thomas B.C."/>
            <person name="Sharon I."/>
            <person name="Miller C.S."/>
            <person name="Castelle C.J."/>
            <person name="VerBerkmoes N.C."/>
            <person name="Wilkins M.J."/>
            <person name="Hettich R.L."/>
            <person name="Lipton M.S."/>
            <person name="Williams K.H."/>
            <person name="Long P.E."/>
            <person name="Banfield J.F."/>
        </authorList>
    </citation>
    <scope>NUCLEOTIDE SEQUENCE [LARGE SCALE GENOMIC DNA]</scope>
</reference>
<dbReference type="InterPro" id="IPR028973">
    <property type="entry name" value="PhnB-like"/>
</dbReference>
<dbReference type="CDD" id="cd06588">
    <property type="entry name" value="PhnB_like"/>
    <property type="match status" value="1"/>
</dbReference>
<accession>K2GFV1</accession>
<organism evidence="2">
    <name type="scientific">uncultured bacterium</name>
    <name type="common">gcode 4</name>
    <dbReference type="NCBI Taxonomy" id="1234023"/>
    <lineage>
        <taxon>Bacteria</taxon>
        <taxon>environmental samples</taxon>
    </lineage>
</organism>
<sequence length="164" mass="20049">MQTIFSDQKITPFLWYDDKAEEAINFYISLFKDSRILTISRYWDAMPEMKWKVMTAVFELAWQKFMAIDGWPFFRFTEAISLFVDCESQEEVDYLWEKLSEGWEKSQCWWLKDKYWLSWQIIPRLLWELMWDPDAEKSTRVMQAMLKMTKIESDILKLAYDNKL</sequence>
<dbReference type="GO" id="GO:0008168">
    <property type="term" value="F:methyltransferase activity"/>
    <property type="evidence" value="ECO:0007669"/>
    <property type="project" value="UniProtKB-KW"/>
</dbReference>
<dbReference type="InterPro" id="IPR009725">
    <property type="entry name" value="3_dmu_93_MTrfase"/>
</dbReference>
<feature type="domain" description="PhnB-like" evidence="1">
    <location>
        <begin position="8"/>
        <end position="122"/>
    </location>
</feature>
<dbReference type="Pfam" id="PF06983">
    <property type="entry name" value="3-dmu-9_3-mt"/>
    <property type="match status" value="1"/>
</dbReference>
<name>K2GFV1_9BACT</name>
<dbReference type="PANTHER" id="PTHR33990">
    <property type="entry name" value="PROTEIN YJDN-RELATED"/>
    <property type="match status" value="1"/>
</dbReference>
<gene>
    <name evidence="2" type="ORF">ACD_2C00210G0012</name>
</gene>
<protein>
    <submittedName>
        <fullName evidence="2">3-demethylubiquinone-9 3-methyltransferase</fullName>
    </submittedName>
</protein>
<proteinExistence type="predicted"/>
<dbReference type="Gene3D" id="3.10.180.10">
    <property type="entry name" value="2,3-Dihydroxybiphenyl 1,2-Dioxygenase, domain 1"/>
    <property type="match status" value="1"/>
</dbReference>
<dbReference type="PIRSF" id="PIRSF021700">
    <property type="entry name" value="3_dmu_93_MTrfase"/>
    <property type="match status" value="1"/>
</dbReference>
<comment type="caution">
    <text evidence="2">The sequence shown here is derived from an EMBL/GenBank/DDBJ whole genome shotgun (WGS) entry which is preliminary data.</text>
</comment>
<dbReference type="InterPro" id="IPR029068">
    <property type="entry name" value="Glyas_Bleomycin-R_OHBP_Dase"/>
</dbReference>
<dbReference type="AlphaFoldDB" id="K2GFV1"/>
<keyword evidence="2" id="KW-0830">Ubiquinone</keyword>
<dbReference type="SUPFAM" id="SSF54593">
    <property type="entry name" value="Glyoxalase/Bleomycin resistance protein/Dihydroxybiphenyl dioxygenase"/>
    <property type="match status" value="1"/>
</dbReference>
<keyword evidence="2" id="KW-0489">Methyltransferase</keyword>